<keyword evidence="2 5" id="KW-0812">Transmembrane</keyword>
<dbReference type="Gene3D" id="1.20.1280.290">
    <property type="match status" value="1"/>
</dbReference>
<dbReference type="EMBL" id="GG745355">
    <property type="protein sequence ID" value="KNE67926.1"/>
    <property type="molecule type" value="Genomic_DNA"/>
</dbReference>
<feature type="transmembrane region" description="Helical" evidence="5">
    <location>
        <begin position="60"/>
        <end position="81"/>
    </location>
</feature>
<comment type="subcellular location">
    <subcellularLocation>
        <location evidence="1">Membrane</location>
        <topology evidence="1">Multi-pass membrane protein</topology>
    </subcellularLocation>
</comment>
<feature type="transmembrane region" description="Helical" evidence="5">
    <location>
        <begin position="6"/>
        <end position="22"/>
    </location>
</feature>
<dbReference type="Proteomes" id="UP000054350">
    <property type="component" value="Unassembled WGS sequence"/>
</dbReference>
<keyword evidence="7" id="KW-1185">Reference proteome</keyword>
<proteinExistence type="predicted"/>
<evidence type="ECO:0000256" key="1">
    <source>
        <dbReference type="ARBA" id="ARBA00004141"/>
    </source>
</evidence>
<reference evidence="7" key="2">
    <citation type="submission" date="2009-11" db="EMBL/GenBank/DDBJ databases">
        <title>The Genome Sequence of Allomyces macrogynus strain ATCC 38327.</title>
        <authorList>
            <consortium name="The Broad Institute Genome Sequencing Platform"/>
            <person name="Russ C."/>
            <person name="Cuomo C."/>
            <person name="Shea T."/>
            <person name="Young S.K."/>
            <person name="Zeng Q."/>
            <person name="Koehrsen M."/>
            <person name="Haas B."/>
            <person name="Borodovsky M."/>
            <person name="Guigo R."/>
            <person name="Alvarado L."/>
            <person name="Berlin A."/>
            <person name="Borenstein D."/>
            <person name="Chen Z."/>
            <person name="Engels R."/>
            <person name="Freedman E."/>
            <person name="Gellesch M."/>
            <person name="Goldberg J."/>
            <person name="Griggs A."/>
            <person name="Gujja S."/>
            <person name="Heiman D."/>
            <person name="Hepburn T."/>
            <person name="Howarth C."/>
            <person name="Jen D."/>
            <person name="Larson L."/>
            <person name="Lewis B."/>
            <person name="Mehta T."/>
            <person name="Park D."/>
            <person name="Pearson M."/>
            <person name="Roberts A."/>
            <person name="Saif S."/>
            <person name="Shenoy N."/>
            <person name="Sisk P."/>
            <person name="Stolte C."/>
            <person name="Sykes S."/>
            <person name="Walk T."/>
            <person name="White J."/>
            <person name="Yandava C."/>
            <person name="Burger G."/>
            <person name="Gray M.W."/>
            <person name="Holland P.W.H."/>
            <person name="King N."/>
            <person name="Lang F.B.F."/>
            <person name="Roger A.J."/>
            <person name="Ruiz-Trillo I."/>
            <person name="Lander E."/>
            <person name="Nusbaum C."/>
        </authorList>
    </citation>
    <scope>NUCLEOTIDE SEQUENCE [LARGE SCALE GENOMIC DNA]</scope>
    <source>
        <strain evidence="7">ATCC 38327</strain>
    </source>
</reference>
<feature type="transmembrane region" description="Helical" evidence="5">
    <location>
        <begin position="34"/>
        <end position="54"/>
    </location>
</feature>
<evidence type="ECO:0000256" key="3">
    <source>
        <dbReference type="ARBA" id="ARBA00022989"/>
    </source>
</evidence>
<evidence type="ECO:0000313" key="7">
    <source>
        <dbReference type="Proteomes" id="UP000054350"/>
    </source>
</evidence>
<name>A0A0L0SZK4_ALLM3</name>
<evidence type="ECO:0000256" key="2">
    <source>
        <dbReference type="ARBA" id="ARBA00022692"/>
    </source>
</evidence>
<evidence type="ECO:0000256" key="5">
    <source>
        <dbReference type="SAM" id="Phobius"/>
    </source>
</evidence>
<evidence type="ECO:0000313" key="6">
    <source>
        <dbReference type="EMBL" id="KNE67926.1"/>
    </source>
</evidence>
<dbReference type="AlphaFoldDB" id="A0A0L0SZK4"/>
<evidence type="ECO:0000256" key="4">
    <source>
        <dbReference type="ARBA" id="ARBA00023136"/>
    </source>
</evidence>
<dbReference type="InterPro" id="IPR006603">
    <property type="entry name" value="PQ-loop_rpt"/>
</dbReference>
<dbReference type="Pfam" id="PF04193">
    <property type="entry name" value="PQ-loop"/>
    <property type="match status" value="1"/>
</dbReference>
<sequence length="153" mass="16614">MVEAIGYVSGGILAVCLVPQIYQVWKTRSAEDISYWWSFLYFLGTVGTLVYMVLVNAVAGWVSGAIETVMLFVLVGIKWWYDRRARLAGDGGEMGEEAMAMAAARAAAARAAPSVRSHRSASSSTVKYPGRVLYAVVDRVEDEDATTVHSGEV</sequence>
<keyword evidence="3 5" id="KW-1133">Transmembrane helix</keyword>
<dbReference type="VEuPathDB" id="FungiDB:AMAG_13113"/>
<organism evidence="6 7">
    <name type="scientific">Allomyces macrogynus (strain ATCC 38327)</name>
    <name type="common">Allomyces javanicus var. macrogynus</name>
    <dbReference type="NCBI Taxonomy" id="578462"/>
    <lineage>
        <taxon>Eukaryota</taxon>
        <taxon>Fungi</taxon>
        <taxon>Fungi incertae sedis</taxon>
        <taxon>Blastocladiomycota</taxon>
        <taxon>Blastocladiomycetes</taxon>
        <taxon>Blastocladiales</taxon>
        <taxon>Blastocladiaceae</taxon>
        <taxon>Allomyces</taxon>
    </lineage>
</organism>
<reference evidence="6 7" key="1">
    <citation type="submission" date="2009-11" db="EMBL/GenBank/DDBJ databases">
        <title>Annotation of Allomyces macrogynus ATCC 38327.</title>
        <authorList>
            <consortium name="The Broad Institute Genome Sequencing Platform"/>
            <person name="Russ C."/>
            <person name="Cuomo C."/>
            <person name="Burger G."/>
            <person name="Gray M.W."/>
            <person name="Holland P.W.H."/>
            <person name="King N."/>
            <person name="Lang F.B.F."/>
            <person name="Roger A.J."/>
            <person name="Ruiz-Trillo I."/>
            <person name="Young S.K."/>
            <person name="Zeng Q."/>
            <person name="Gargeya S."/>
            <person name="Fitzgerald M."/>
            <person name="Haas B."/>
            <person name="Abouelleil A."/>
            <person name="Alvarado L."/>
            <person name="Arachchi H.M."/>
            <person name="Berlin A."/>
            <person name="Chapman S.B."/>
            <person name="Gearin G."/>
            <person name="Goldberg J."/>
            <person name="Griggs A."/>
            <person name="Gujja S."/>
            <person name="Hansen M."/>
            <person name="Heiman D."/>
            <person name="Howarth C."/>
            <person name="Larimer J."/>
            <person name="Lui A."/>
            <person name="MacDonald P.J.P."/>
            <person name="McCowen C."/>
            <person name="Montmayeur A."/>
            <person name="Murphy C."/>
            <person name="Neiman D."/>
            <person name="Pearson M."/>
            <person name="Priest M."/>
            <person name="Roberts A."/>
            <person name="Saif S."/>
            <person name="Shea T."/>
            <person name="Sisk P."/>
            <person name="Stolte C."/>
            <person name="Sykes S."/>
            <person name="Wortman J."/>
            <person name="Nusbaum C."/>
            <person name="Birren B."/>
        </authorList>
    </citation>
    <scope>NUCLEOTIDE SEQUENCE [LARGE SCALE GENOMIC DNA]</scope>
    <source>
        <strain evidence="6 7">ATCC 38327</strain>
    </source>
</reference>
<accession>A0A0L0SZK4</accession>
<dbReference type="OrthoDB" id="8048523at2759"/>
<dbReference type="eggNOG" id="ENOG502SE49">
    <property type="taxonomic scope" value="Eukaryota"/>
</dbReference>
<gene>
    <name evidence="6" type="ORF">AMAG_13113</name>
</gene>
<protein>
    <submittedName>
        <fullName evidence="6">Uncharacterized protein</fullName>
    </submittedName>
</protein>
<dbReference type="GO" id="GO:0016020">
    <property type="term" value="C:membrane"/>
    <property type="evidence" value="ECO:0007669"/>
    <property type="project" value="UniProtKB-SubCell"/>
</dbReference>
<keyword evidence="4 5" id="KW-0472">Membrane</keyword>